<reference evidence="2 3" key="1">
    <citation type="submission" date="2015-08" db="EMBL/GenBank/DDBJ databases">
        <title>Investigation of the bacterial diversity of lava forest soil.</title>
        <authorList>
            <person name="Lee J.S."/>
        </authorList>
    </citation>
    <scope>NUCLEOTIDE SEQUENCE [LARGE SCALE GENOMIC DNA]</scope>
    <source>
        <strain evidence="2 3">GJW-30</strain>
    </source>
</reference>
<protein>
    <recommendedName>
        <fullName evidence="4">Phosphate starvation-inducible protein PsiF</fullName>
    </recommendedName>
</protein>
<dbReference type="AlphaFoldDB" id="A0A0S3PYY5"/>
<feature type="chain" id="PRO_5006616011" description="Phosphate starvation-inducible protein PsiF" evidence="1">
    <location>
        <begin position="26"/>
        <end position="69"/>
    </location>
</feature>
<evidence type="ECO:0000256" key="1">
    <source>
        <dbReference type="SAM" id="SignalP"/>
    </source>
</evidence>
<name>A0A0S3PYY5_9BRAD</name>
<accession>A0A0S3PYY5</accession>
<proteinExistence type="predicted"/>
<keyword evidence="1" id="KW-0732">Signal</keyword>
<evidence type="ECO:0000313" key="2">
    <source>
        <dbReference type="EMBL" id="BAT61159.1"/>
    </source>
</evidence>
<evidence type="ECO:0008006" key="4">
    <source>
        <dbReference type="Google" id="ProtNLM"/>
    </source>
</evidence>
<organism evidence="2 3">
    <name type="scientific">Variibacter gotjawalensis</name>
    <dbReference type="NCBI Taxonomy" id="1333996"/>
    <lineage>
        <taxon>Bacteria</taxon>
        <taxon>Pseudomonadati</taxon>
        <taxon>Pseudomonadota</taxon>
        <taxon>Alphaproteobacteria</taxon>
        <taxon>Hyphomicrobiales</taxon>
        <taxon>Nitrobacteraceae</taxon>
        <taxon>Variibacter</taxon>
    </lineage>
</organism>
<sequence>MTKLAIAALTGLALLMPQTASTSYAAGATAAKIDISASRKKKPKYSRAHCMKLNPEKARMYGICREYLR</sequence>
<evidence type="ECO:0000313" key="3">
    <source>
        <dbReference type="Proteomes" id="UP000236884"/>
    </source>
</evidence>
<gene>
    <name evidence="2" type="ORF">GJW-30_1_03716</name>
</gene>
<dbReference type="Proteomes" id="UP000236884">
    <property type="component" value="Chromosome"/>
</dbReference>
<keyword evidence="3" id="KW-1185">Reference proteome</keyword>
<dbReference type="KEGG" id="vgo:GJW-30_1_03716"/>
<dbReference type="RefSeq" id="WP_130364583.1">
    <property type="nucleotide sequence ID" value="NZ_AP014946.1"/>
</dbReference>
<dbReference type="EMBL" id="AP014946">
    <property type="protein sequence ID" value="BAT61159.1"/>
    <property type="molecule type" value="Genomic_DNA"/>
</dbReference>
<feature type="signal peptide" evidence="1">
    <location>
        <begin position="1"/>
        <end position="25"/>
    </location>
</feature>